<dbReference type="AlphaFoldDB" id="A0A1I2FT39"/>
<dbReference type="OrthoDB" id="236897at2"/>
<dbReference type="SUPFAM" id="SSF56112">
    <property type="entry name" value="Protein kinase-like (PK-like)"/>
    <property type="match status" value="1"/>
</dbReference>
<dbReference type="Pfam" id="PF01636">
    <property type="entry name" value="APH"/>
    <property type="match status" value="1"/>
</dbReference>
<organism evidence="2 3">
    <name type="scientific">Flavimobilis marinus</name>
    <dbReference type="NCBI Taxonomy" id="285351"/>
    <lineage>
        <taxon>Bacteria</taxon>
        <taxon>Bacillati</taxon>
        <taxon>Actinomycetota</taxon>
        <taxon>Actinomycetes</taxon>
        <taxon>Micrococcales</taxon>
        <taxon>Jonesiaceae</taxon>
        <taxon>Flavimobilis</taxon>
    </lineage>
</organism>
<protein>
    <submittedName>
        <fullName evidence="2">Phosphotransferase enzyme family protein</fullName>
    </submittedName>
</protein>
<gene>
    <name evidence="2" type="ORF">SAMN04488035_1489</name>
</gene>
<dbReference type="Gene3D" id="3.90.1200.10">
    <property type="match status" value="1"/>
</dbReference>
<evidence type="ECO:0000313" key="3">
    <source>
        <dbReference type="Proteomes" id="UP000198520"/>
    </source>
</evidence>
<dbReference type="Proteomes" id="UP000198520">
    <property type="component" value="Unassembled WGS sequence"/>
</dbReference>
<accession>A0A1I2FT39</accession>
<dbReference type="GO" id="GO:0016740">
    <property type="term" value="F:transferase activity"/>
    <property type="evidence" value="ECO:0007669"/>
    <property type="project" value="UniProtKB-KW"/>
</dbReference>
<dbReference type="STRING" id="285351.SAMN04488035_1489"/>
<feature type="domain" description="Aminoglycoside phosphotransferase" evidence="1">
    <location>
        <begin position="111"/>
        <end position="182"/>
    </location>
</feature>
<dbReference type="InterPro" id="IPR011009">
    <property type="entry name" value="Kinase-like_dom_sf"/>
</dbReference>
<dbReference type="InterPro" id="IPR002575">
    <property type="entry name" value="Aminoglycoside_PTrfase"/>
</dbReference>
<evidence type="ECO:0000259" key="1">
    <source>
        <dbReference type="Pfam" id="PF01636"/>
    </source>
</evidence>
<name>A0A1I2FT39_9MICO</name>
<proteinExistence type="predicted"/>
<reference evidence="3" key="1">
    <citation type="submission" date="2016-10" db="EMBL/GenBank/DDBJ databases">
        <authorList>
            <person name="Varghese N."/>
            <person name="Submissions S."/>
        </authorList>
    </citation>
    <scope>NUCLEOTIDE SEQUENCE [LARGE SCALE GENOMIC DNA]</scope>
    <source>
        <strain evidence="3">DSM 19083</strain>
    </source>
</reference>
<keyword evidence="2" id="KW-0808">Transferase</keyword>
<dbReference type="EMBL" id="FONZ01000002">
    <property type="protein sequence ID" value="SFF08153.1"/>
    <property type="molecule type" value="Genomic_DNA"/>
</dbReference>
<sequence length="249" mass="26705">MTTSEVPLSGGNASASVVRAGDTVRKPWQPATPAVHAYMATVRAAGVDVPQTHGQDERGRQVLEHVPGTLALERPLTALEDLARVGRLVRAIHDASPGLADAPPWPEPMLLPAPAPDLICHNDLAPWNLVVGARWVFIDWDGAGPSSRLWDLAYTAQSFTLAADEDVAVSARRLRALVDGYGADPELRAALPTAMADRTAAMHALLRDSHASGREPWGSMYAEGHGEHWSVAASYVRAHEGVWRTALLC</sequence>
<dbReference type="RefSeq" id="WP_093376715.1">
    <property type="nucleotide sequence ID" value="NZ_BNAN01000002.1"/>
</dbReference>
<keyword evidence="3" id="KW-1185">Reference proteome</keyword>
<evidence type="ECO:0000313" key="2">
    <source>
        <dbReference type="EMBL" id="SFF08153.1"/>
    </source>
</evidence>